<dbReference type="PANTHER" id="PTHR32308">
    <property type="entry name" value="LYASE BETA SUBUNIT, PUTATIVE (AFU_ORTHOLOGUE AFUA_4G13030)-RELATED"/>
    <property type="match status" value="1"/>
</dbReference>
<proteinExistence type="predicted"/>
<comment type="cofactor">
    <cofactor evidence="1">
        <name>Mg(2+)</name>
        <dbReference type="ChEBI" id="CHEBI:18420"/>
    </cofactor>
</comment>
<accession>A0A511N6K2</accession>
<dbReference type="SUPFAM" id="SSF51621">
    <property type="entry name" value="Phosphoenolpyruvate/pyruvate domain"/>
    <property type="match status" value="1"/>
</dbReference>
<gene>
    <name evidence="7" type="ORF">DC3_41090</name>
</gene>
<dbReference type="InterPro" id="IPR040442">
    <property type="entry name" value="Pyrv_kinase-like_dom_sf"/>
</dbReference>
<dbReference type="GO" id="GO:0006107">
    <property type="term" value="P:oxaloacetate metabolic process"/>
    <property type="evidence" value="ECO:0007669"/>
    <property type="project" value="TreeGrafter"/>
</dbReference>
<dbReference type="AlphaFoldDB" id="A0A511N6K2"/>
<reference evidence="7 8" key="1">
    <citation type="submission" date="2019-07" db="EMBL/GenBank/DDBJ databases">
        <title>Whole genome shotgun sequence of Deinococcus cellulosilyticus NBRC 106333.</title>
        <authorList>
            <person name="Hosoyama A."/>
            <person name="Uohara A."/>
            <person name="Ohji S."/>
            <person name="Ichikawa N."/>
        </authorList>
    </citation>
    <scope>NUCLEOTIDE SEQUENCE [LARGE SCALE GENOMIC DNA]</scope>
    <source>
        <strain evidence="7 8">NBRC 106333</strain>
    </source>
</reference>
<dbReference type="PIRSF" id="PIRSF015582">
    <property type="entry name" value="Cit_lyase_B"/>
    <property type="match status" value="1"/>
</dbReference>
<dbReference type="InterPro" id="IPR011206">
    <property type="entry name" value="Citrate_lyase_beta/mcl1/mcl2"/>
</dbReference>
<keyword evidence="7" id="KW-0456">Lyase</keyword>
<dbReference type="OrthoDB" id="9786940at2"/>
<feature type="binding site" evidence="4">
    <location>
        <position position="67"/>
    </location>
    <ligand>
        <name>substrate</name>
    </ligand>
</feature>
<dbReference type="InterPro" id="IPR015813">
    <property type="entry name" value="Pyrv/PenolPyrv_kinase-like_dom"/>
</dbReference>
<evidence type="ECO:0000313" key="7">
    <source>
        <dbReference type="EMBL" id="GEM48474.1"/>
    </source>
</evidence>
<organism evidence="7 8">
    <name type="scientific">Deinococcus cellulosilyticus (strain DSM 18568 / NBRC 106333 / KACC 11606 / 5516J-15)</name>
    <dbReference type="NCBI Taxonomy" id="1223518"/>
    <lineage>
        <taxon>Bacteria</taxon>
        <taxon>Thermotogati</taxon>
        <taxon>Deinococcota</taxon>
        <taxon>Deinococci</taxon>
        <taxon>Deinococcales</taxon>
        <taxon>Deinococcaceae</taxon>
        <taxon>Deinococcus</taxon>
    </lineage>
</organism>
<comment type="caution">
    <text evidence="7">The sequence shown here is derived from an EMBL/GenBank/DDBJ whole genome shotgun (WGS) entry which is preliminary data.</text>
</comment>
<evidence type="ECO:0000256" key="4">
    <source>
        <dbReference type="PIRSR" id="PIRSR015582-1"/>
    </source>
</evidence>
<evidence type="ECO:0000259" key="6">
    <source>
        <dbReference type="Pfam" id="PF03328"/>
    </source>
</evidence>
<dbReference type="Gene3D" id="3.20.20.60">
    <property type="entry name" value="Phosphoenolpyruvate-binding domains"/>
    <property type="match status" value="1"/>
</dbReference>
<evidence type="ECO:0000313" key="8">
    <source>
        <dbReference type="Proteomes" id="UP000321306"/>
    </source>
</evidence>
<dbReference type="GO" id="GO:0016829">
    <property type="term" value="F:lyase activity"/>
    <property type="evidence" value="ECO:0007669"/>
    <property type="project" value="UniProtKB-KW"/>
</dbReference>
<dbReference type="InterPro" id="IPR005000">
    <property type="entry name" value="Aldolase/citrate-lyase_domain"/>
</dbReference>
<dbReference type="RefSeq" id="WP_146887569.1">
    <property type="nucleotide sequence ID" value="NZ_BJXB01000021.1"/>
</dbReference>
<feature type="binding site" evidence="5">
    <location>
        <position position="114"/>
    </location>
    <ligand>
        <name>Mg(2+)</name>
        <dbReference type="ChEBI" id="CHEBI:18420"/>
    </ligand>
</feature>
<keyword evidence="3 5" id="KW-0460">Magnesium</keyword>
<keyword evidence="2 5" id="KW-0479">Metal-binding</keyword>
<keyword evidence="8" id="KW-1185">Reference proteome</keyword>
<dbReference type="PANTHER" id="PTHR32308:SF10">
    <property type="entry name" value="CITRATE LYASE SUBUNIT BETA"/>
    <property type="match status" value="1"/>
</dbReference>
<feature type="binding site" evidence="4">
    <location>
        <position position="114"/>
    </location>
    <ligand>
        <name>substrate</name>
    </ligand>
</feature>
<dbReference type="EMBL" id="BJXB01000021">
    <property type="protein sequence ID" value="GEM48474.1"/>
    <property type="molecule type" value="Genomic_DNA"/>
</dbReference>
<dbReference type="Proteomes" id="UP000321306">
    <property type="component" value="Unassembled WGS sequence"/>
</dbReference>
<dbReference type="GO" id="GO:0000287">
    <property type="term" value="F:magnesium ion binding"/>
    <property type="evidence" value="ECO:0007669"/>
    <property type="project" value="TreeGrafter"/>
</dbReference>
<feature type="binding site" evidence="5">
    <location>
        <position position="140"/>
    </location>
    <ligand>
        <name>Mg(2+)</name>
        <dbReference type="ChEBI" id="CHEBI:18420"/>
    </ligand>
</feature>
<evidence type="ECO:0000256" key="3">
    <source>
        <dbReference type="ARBA" id="ARBA00022842"/>
    </source>
</evidence>
<protein>
    <submittedName>
        <fullName evidence="7">Citrate lyase subunit beta</fullName>
    </submittedName>
</protein>
<evidence type="ECO:0000256" key="5">
    <source>
        <dbReference type="PIRSR" id="PIRSR015582-2"/>
    </source>
</evidence>
<dbReference type="Pfam" id="PF03328">
    <property type="entry name" value="HpcH_HpaI"/>
    <property type="match status" value="2"/>
</dbReference>
<name>A0A511N6K2_DEIC1</name>
<sequence>MPIYKRRRSALFLPASNARAIEKARTLPADVVILDLEDAVSPEQKALARDQAATAIRDGFPMEVAVRINPIHTIWGEADLALMEDVKPDLLVLPKVESIQNLPSVGIPLWAMIETPLGVVHSREIAEHGDVEALVMGTTDLVKALQARPLPGRENLMYALSQVVTHARAYGKYALDGVHLDFRNLQTLEEVCIQGKNLGFDGKTLIHPAQLEVANRIFSPSPEEIEWARRVIAAWQAKDPDQGVTVLDGMLIEELHAIEAERILELAT</sequence>
<evidence type="ECO:0000256" key="1">
    <source>
        <dbReference type="ARBA" id="ARBA00001946"/>
    </source>
</evidence>
<feature type="domain" description="HpcH/HpaI aldolase/citrate lyase" evidence="6">
    <location>
        <begin position="107"/>
        <end position="208"/>
    </location>
</feature>
<feature type="domain" description="HpcH/HpaI aldolase/citrate lyase" evidence="6">
    <location>
        <begin position="8"/>
        <end position="102"/>
    </location>
</feature>
<evidence type="ECO:0000256" key="2">
    <source>
        <dbReference type="ARBA" id="ARBA00022723"/>
    </source>
</evidence>